<dbReference type="Pfam" id="PF12796">
    <property type="entry name" value="Ank_2"/>
    <property type="match status" value="1"/>
</dbReference>
<evidence type="ECO:0000256" key="6">
    <source>
        <dbReference type="PROSITE-ProRule" id="PRU00023"/>
    </source>
</evidence>
<keyword evidence="2" id="KW-0677">Repeat</keyword>
<keyword evidence="5 6" id="KW-0040">ANK repeat</keyword>
<sequence length="292" mass="33842">MNLEDKFHLLSNCEDELICFVCEDWCKDPVRLGKCGHYFCSICLPNYDYSCPKCKELFFKEDVSTAHWYGEVRQSVEYFKTILEPLLENLEKLKNTDKDENTQADLPFRIKFADPKSFKKNAKGESNLHLACKRKNIQQVKRLIEDNVDINSKDYACWTPLHEAIQAESIDIVIQLLNSGALINSVGEFYVTPLHKAVLMENSAIISILLENGASKDEIDFYGRKPEDCTKRQDLLEALNEGKPKENIEKPHVFLMNKVMVYCHSIDEEYRKKIVSSKNIRICKDFNIKINN</sequence>
<dbReference type="SUPFAM" id="SSF48403">
    <property type="entry name" value="Ankyrin repeat"/>
    <property type="match status" value="1"/>
</dbReference>
<dbReference type="InterPro" id="IPR036770">
    <property type="entry name" value="Ankyrin_rpt-contain_sf"/>
</dbReference>
<evidence type="ECO:0000256" key="5">
    <source>
        <dbReference type="ARBA" id="ARBA00023043"/>
    </source>
</evidence>
<keyword evidence="3 7" id="KW-0863">Zinc-finger</keyword>
<dbReference type="PROSITE" id="PS50297">
    <property type="entry name" value="ANK_REP_REGION"/>
    <property type="match status" value="2"/>
</dbReference>
<evidence type="ECO:0000259" key="8">
    <source>
        <dbReference type="PROSITE" id="PS50089"/>
    </source>
</evidence>
<reference evidence="9 10" key="1">
    <citation type="journal article" date="2021" name="BMC Biol.">
        <title>Horizontally acquired antibacterial genes associated with adaptive radiation of ladybird beetles.</title>
        <authorList>
            <person name="Li H.S."/>
            <person name="Tang X.F."/>
            <person name="Huang Y.H."/>
            <person name="Xu Z.Y."/>
            <person name="Chen M.L."/>
            <person name="Du X.Y."/>
            <person name="Qiu B.Y."/>
            <person name="Chen P.T."/>
            <person name="Zhang W."/>
            <person name="Slipinski A."/>
            <person name="Escalona H.E."/>
            <person name="Waterhouse R.M."/>
            <person name="Zwick A."/>
            <person name="Pang H."/>
        </authorList>
    </citation>
    <scope>NUCLEOTIDE SEQUENCE [LARGE SCALE GENOMIC DNA]</scope>
    <source>
        <strain evidence="9">SYSU2018</strain>
    </source>
</reference>
<protein>
    <recommendedName>
        <fullName evidence="8">RING-type domain-containing protein</fullName>
    </recommendedName>
</protein>
<dbReference type="Gene3D" id="1.25.40.20">
    <property type="entry name" value="Ankyrin repeat-containing domain"/>
    <property type="match status" value="1"/>
</dbReference>
<feature type="repeat" description="ANK" evidence="6">
    <location>
        <begin position="123"/>
        <end position="155"/>
    </location>
</feature>
<dbReference type="Proteomes" id="UP001516400">
    <property type="component" value="Unassembled WGS sequence"/>
</dbReference>
<evidence type="ECO:0000256" key="7">
    <source>
        <dbReference type="PROSITE-ProRule" id="PRU00175"/>
    </source>
</evidence>
<evidence type="ECO:0000256" key="4">
    <source>
        <dbReference type="ARBA" id="ARBA00022833"/>
    </source>
</evidence>
<comment type="caution">
    <text evidence="9">The sequence shown here is derived from an EMBL/GenBank/DDBJ whole genome shotgun (WGS) entry which is preliminary data.</text>
</comment>
<evidence type="ECO:0000313" key="9">
    <source>
        <dbReference type="EMBL" id="KAL3277391.1"/>
    </source>
</evidence>
<dbReference type="PANTHER" id="PTHR24171">
    <property type="entry name" value="ANKYRIN REPEAT DOMAIN-CONTAINING PROTEIN 39-RELATED"/>
    <property type="match status" value="1"/>
</dbReference>
<keyword evidence="4" id="KW-0862">Zinc</keyword>
<dbReference type="SMART" id="SM00184">
    <property type="entry name" value="RING"/>
    <property type="match status" value="1"/>
</dbReference>
<keyword evidence="10" id="KW-1185">Reference proteome</keyword>
<dbReference type="InterPro" id="IPR017907">
    <property type="entry name" value="Znf_RING_CS"/>
</dbReference>
<dbReference type="SUPFAM" id="SSF57850">
    <property type="entry name" value="RING/U-box"/>
    <property type="match status" value="1"/>
</dbReference>
<evidence type="ECO:0000313" key="10">
    <source>
        <dbReference type="Proteomes" id="UP001516400"/>
    </source>
</evidence>
<accession>A0ABD2NGJ9</accession>
<dbReference type="InterPro" id="IPR002110">
    <property type="entry name" value="Ankyrin_rpt"/>
</dbReference>
<dbReference type="AlphaFoldDB" id="A0ABD2NGJ9"/>
<evidence type="ECO:0000256" key="3">
    <source>
        <dbReference type="ARBA" id="ARBA00022771"/>
    </source>
</evidence>
<gene>
    <name evidence="9" type="ORF">HHI36_012740</name>
</gene>
<dbReference type="EMBL" id="JABFTP020000103">
    <property type="protein sequence ID" value="KAL3277391.1"/>
    <property type="molecule type" value="Genomic_DNA"/>
</dbReference>
<proteinExistence type="predicted"/>
<feature type="repeat" description="ANK" evidence="6">
    <location>
        <begin position="192"/>
        <end position="221"/>
    </location>
</feature>
<feature type="repeat" description="ANK" evidence="6">
    <location>
        <begin position="159"/>
        <end position="188"/>
    </location>
</feature>
<dbReference type="PROSITE" id="PS00518">
    <property type="entry name" value="ZF_RING_1"/>
    <property type="match status" value="1"/>
</dbReference>
<feature type="domain" description="RING-type" evidence="8">
    <location>
        <begin position="19"/>
        <end position="55"/>
    </location>
</feature>
<dbReference type="PROSITE" id="PS50088">
    <property type="entry name" value="ANK_REPEAT"/>
    <property type="match status" value="3"/>
</dbReference>
<evidence type="ECO:0000256" key="1">
    <source>
        <dbReference type="ARBA" id="ARBA00022723"/>
    </source>
</evidence>
<dbReference type="SMART" id="SM00248">
    <property type="entry name" value="ANK"/>
    <property type="match status" value="3"/>
</dbReference>
<dbReference type="GO" id="GO:0008270">
    <property type="term" value="F:zinc ion binding"/>
    <property type="evidence" value="ECO:0007669"/>
    <property type="project" value="UniProtKB-KW"/>
</dbReference>
<dbReference type="InterPro" id="IPR001841">
    <property type="entry name" value="Znf_RING"/>
</dbReference>
<evidence type="ECO:0000256" key="2">
    <source>
        <dbReference type="ARBA" id="ARBA00022737"/>
    </source>
</evidence>
<dbReference type="PROSITE" id="PS50089">
    <property type="entry name" value="ZF_RING_2"/>
    <property type="match status" value="1"/>
</dbReference>
<dbReference type="InterPro" id="IPR013083">
    <property type="entry name" value="Znf_RING/FYVE/PHD"/>
</dbReference>
<name>A0ABD2NGJ9_9CUCU</name>
<organism evidence="9 10">
    <name type="scientific">Cryptolaemus montrouzieri</name>
    <dbReference type="NCBI Taxonomy" id="559131"/>
    <lineage>
        <taxon>Eukaryota</taxon>
        <taxon>Metazoa</taxon>
        <taxon>Ecdysozoa</taxon>
        <taxon>Arthropoda</taxon>
        <taxon>Hexapoda</taxon>
        <taxon>Insecta</taxon>
        <taxon>Pterygota</taxon>
        <taxon>Neoptera</taxon>
        <taxon>Endopterygota</taxon>
        <taxon>Coleoptera</taxon>
        <taxon>Polyphaga</taxon>
        <taxon>Cucujiformia</taxon>
        <taxon>Coccinelloidea</taxon>
        <taxon>Coccinellidae</taxon>
        <taxon>Scymninae</taxon>
        <taxon>Scymnini</taxon>
        <taxon>Cryptolaemus</taxon>
    </lineage>
</organism>
<dbReference type="PANTHER" id="PTHR24171:SF8">
    <property type="entry name" value="BRCA1-ASSOCIATED RING DOMAIN PROTEIN 1"/>
    <property type="match status" value="1"/>
</dbReference>
<keyword evidence="1" id="KW-0479">Metal-binding</keyword>
<dbReference type="Gene3D" id="3.30.40.10">
    <property type="entry name" value="Zinc/RING finger domain, C3HC4 (zinc finger)"/>
    <property type="match status" value="1"/>
</dbReference>